<reference evidence="2 3" key="1">
    <citation type="submission" date="2019-05" db="EMBL/GenBank/DDBJ databases">
        <title>Another draft genome of Portunus trituberculatus and its Hox gene families provides insights of decapod evolution.</title>
        <authorList>
            <person name="Jeong J.-H."/>
            <person name="Song I."/>
            <person name="Kim S."/>
            <person name="Choi T."/>
            <person name="Kim D."/>
            <person name="Ryu S."/>
            <person name="Kim W."/>
        </authorList>
    </citation>
    <scope>NUCLEOTIDE SEQUENCE [LARGE SCALE GENOMIC DNA]</scope>
    <source>
        <tissue evidence="2">Muscle</tissue>
    </source>
</reference>
<sequence>MDVTAGRGCDLQEAWPGRGEGEGRTAALCWGGEEGKAMGVSWRMEWVNKGRVAASPSRTQRGKEDNRSLTVPARVSAFASRISTSPALPTPAEQQEAPRPAPG</sequence>
<keyword evidence="3" id="KW-1185">Reference proteome</keyword>
<name>A0A5B7J1M7_PORTR</name>
<evidence type="ECO:0000313" key="3">
    <source>
        <dbReference type="Proteomes" id="UP000324222"/>
    </source>
</evidence>
<feature type="region of interest" description="Disordered" evidence="1">
    <location>
        <begin position="52"/>
        <end position="103"/>
    </location>
</feature>
<comment type="caution">
    <text evidence="2">The sequence shown here is derived from an EMBL/GenBank/DDBJ whole genome shotgun (WGS) entry which is preliminary data.</text>
</comment>
<proteinExistence type="predicted"/>
<protein>
    <submittedName>
        <fullName evidence="2">Uncharacterized protein</fullName>
    </submittedName>
</protein>
<dbReference type="AlphaFoldDB" id="A0A5B7J1M7"/>
<feature type="compositionally biased region" description="Low complexity" evidence="1">
    <location>
        <begin position="90"/>
        <end position="103"/>
    </location>
</feature>
<organism evidence="2 3">
    <name type="scientific">Portunus trituberculatus</name>
    <name type="common">Swimming crab</name>
    <name type="synonym">Neptunus trituberculatus</name>
    <dbReference type="NCBI Taxonomy" id="210409"/>
    <lineage>
        <taxon>Eukaryota</taxon>
        <taxon>Metazoa</taxon>
        <taxon>Ecdysozoa</taxon>
        <taxon>Arthropoda</taxon>
        <taxon>Crustacea</taxon>
        <taxon>Multicrustacea</taxon>
        <taxon>Malacostraca</taxon>
        <taxon>Eumalacostraca</taxon>
        <taxon>Eucarida</taxon>
        <taxon>Decapoda</taxon>
        <taxon>Pleocyemata</taxon>
        <taxon>Brachyura</taxon>
        <taxon>Eubrachyura</taxon>
        <taxon>Portunoidea</taxon>
        <taxon>Portunidae</taxon>
        <taxon>Portuninae</taxon>
        <taxon>Portunus</taxon>
    </lineage>
</organism>
<dbReference type="EMBL" id="VSRR010072512">
    <property type="protein sequence ID" value="MPC86788.1"/>
    <property type="molecule type" value="Genomic_DNA"/>
</dbReference>
<gene>
    <name evidence="2" type="ORF">E2C01_081625</name>
</gene>
<dbReference type="Proteomes" id="UP000324222">
    <property type="component" value="Unassembled WGS sequence"/>
</dbReference>
<feature type="region of interest" description="Disordered" evidence="1">
    <location>
        <begin position="1"/>
        <end position="23"/>
    </location>
</feature>
<accession>A0A5B7J1M7</accession>
<evidence type="ECO:0000313" key="2">
    <source>
        <dbReference type="EMBL" id="MPC86788.1"/>
    </source>
</evidence>
<evidence type="ECO:0000256" key="1">
    <source>
        <dbReference type="SAM" id="MobiDB-lite"/>
    </source>
</evidence>